<dbReference type="GeneID" id="114330532"/>
<dbReference type="InterPro" id="IPR003767">
    <property type="entry name" value="Malate/L-lactate_DH-like"/>
</dbReference>
<dbReference type="Proteomes" id="UP001652700">
    <property type="component" value="Unplaced"/>
</dbReference>
<evidence type="ECO:0000256" key="1">
    <source>
        <dbReference type="ARBA" id="ARBA00006056"/>
    </source>
</evidence>
<dbReference type="InterPro" id="IPR043144">
    <property type="entry name" value="Mal/L-sulf/L-lact_DH-like_ah"/>
</dbReference>
<dbReference type="Pfam" id="PF02615">
    <property type="entry name" value="Ldh_2"/>
    <property type="match status" value="2"/>
</dbReference>
<name>A0ABM5JV73_DIAVI</name>
<reference evidence="3" key="1">
    <citation type="submission" date="2025-05" db="UniProtKB">
        <authorList>
            <consortium name="EnsemblMetazoa"/>
        </authorList>
    </citation>
    <scope>IDENTIFICATION</scope>
</reference>
<dbReference type="Gene3D" id="1.10.1530.10">
    <property type="match status" value="1"/>
</dbReference>
<protein>
    <recommendedName>
        <fullName evidence="5">Malate dehydrogenase</fullName>
    </recommendedName>
</protein>
<dbReference type="SUPFAM" id="SSF89733">
    <property type="entry name" value="L-sulfolactate dehydrogenase-like"/>
    <property type="match status" value="1"/>
</dbReference>
<keyword evidence="2" id="KW-0560">Oxidoreductase</keyword>
<dbReference type="InterPro" id="IPR036111">
    <property type="entry name" value="Mal/L-sulfo/L-lacto_DH-like_sf"/>
</dbReference>
<dbReference type="PANTHER" id="PTHR11091">
    <property type="entry name" value="OXIDOREDUCTASE-RELATED"/>
    <property type="match status" value="1"/>
</dbReference>
<dbReference type="EnsemblMetazoa" id="XM_050645883.1">
    <property type="protein sequence ID" value="XP_050501840.1"/>
    <property type="gene ID" value="LOC114330532"/>
</dbReference>
<evidence type="ECO:0000313" key="4">
    <source>
        <dbReference type="Proteomes" id="UP001652700"/>
    </source>
</evidence>
<evidence type="ECO:0008006" key="5">
    <source>
        <dbReference type="Google" id="ProtNLM"/>
    </source>
</evidence>
<comment type="similarity">
    <text evidence="1">Belongs to the LDH2/MDH2 oxidoreductase family.</text>
</comment>
<dbReference type="InterPro" id="IPR043143">
    <property type="entry name" value="Mal/L-sulf/L-lact_DH-like_NADP"/>
</dbReference>
<evidence type="ECO:0000256" key="2">
    <source>
        <dbReference type="ARBA" id="ARBA00023002"/>
    </source>
</evidence>
<keyword evidence="4" id="KW-1185">Reference proteome</keyword>
<dbReference type="RefSeq" id="XP_050501840.1">
    <property type="nucleotide sequence ID" value="XM_050645883.1"/>
</dbReference>
<evidence type="ECO:0000313" key="3">
    <source>
        <dbReference type="EnsemblMetazoa" id="XP_050501840.1"/>
    </source>
</evidence>
<accession>A0ABM5JV73</accession>
<organism evidence="3 4">
    <name type="scientific">Diabrotica virgifera virgifera</name>
    <name type="common">western corn rootworm</name>
    <dbReference type="NCBI Taxonomy" id="50390"/>
    <lineage>
        <taxon>Eukaryota</taxon>
        <taxon>Metazoa</taxon>
        <taxon>Ecdysozoa</taxon>
        <taxon>Arthropoda</taxon>
        <taxon>Hexapoda</taxon>
        <taxon>Insecta</taxon>
        <taxon>Pterygota</taxon>
        <taxon>Neoptera</taxon>
        <taxon>Endopterygota</taxon>
        <taxon>Coleoptera</taxon>
        <taxon>Polyphaga</taxon>
        <taxon>Cucujiformia</taxon>
        <taxon>Chrysomeloidea</taxon>
        <taxon>Chrysomelidae</taxon>
        <taxon>Galerucinae</taxon>
        <taxon>Diabroticina</taxon>
        <taxon>Diabroticites</taxon>
        <taxon>Diabrotica</taxon>
    </lineage>
</organism>
<sequence length="399" mass="43141">MSRISRNCSIVFIIVTNDRQLITPLKEARRFMVDCFKAVGSNQTHAEIVSDNLLEADYRGHYTHGMNRLETYINCLQHGLVSPNAVPTIDKETEATALVNGNNGFGAVVGQYCMNLAIEKAKNTGIGLVVCHASNHYGMAGMYALQAIKKGFIGFSATNSPCLMVPTRAKKCLDGLDVSDHHDNMYFAHCCSKKSALGTNPMGFGVPAKDGDSFVLDMATTVAALGKIEIQRRKGKPIPPGWALNKEGKVETDADIAFQDKLLVPLGGEEINAGYKGYGLAVVVDVLSGILSGSNYGPKVPNFGTLENIGHAFIAINPKVFAPGVENRMSDLMNHLRNMEPVDPNLPVLVAGDPSRKNMEKVQKDGGLSYVQNQHDTNKKLAQSLNVSPMKSILIIGHT</sequence>
<dbReference type="Gene3D" id="3.30.1370.60">
    <property type="entry name" value="Hypothetical oxidoreductase yiak, domain 2"/>
    <property type="match status" value="1"/>
</dbReference>
<dbReference type="PANTHER" id="PTHR11091:SF0">
    <property type="entry name" value="MALATE DEHYDROGENASE"/>
    <property type="match status" value="1"/>
</dbReference>
<proteinExistence type="inferred from homology"/>